<dbReference type="Proteomes" id="UP000012960">
    <property type="component" value="Unplaced"/>
</dbReference>
<dbReference type="InterPro" id="IPR057225">
    <property type="entry name" value="DUF7903"/>
</dbReference>
<name>A0A804JJ04_MUSAM</name>
<dbReference type="Pfam" id="PF25475">
    <property type="entry name" value="DUF7903"/>
    <property type="match status" value="1"/>
</dbReference>
<accession>A0A804JJ04</accession>
<reference evidence="3" key="1">
    <citation type="submission" date="2021-03" db="EMBL/GenBank/DDBJ databases">
        <authorList>
            <consortium name="Genoscope - CEA"/>
            <person name="William W."/>
        </authorList>
    </citation>
    <scope>NUCLEOTIDE SEQUENCE</scope>
    <source>
        <strain evidence="3">Doubled-haploid Pahang</strain>
    </source>
</reference>
<dbReference type="Gramene" id="Ma06_t21990.1">
    <property type="protein sequence ID" value="Ma06_p21990.1"/>
    <property type="gene ID" value="Ma06_g21990"/>
</dbReference>
<feature type="domain" description="DUF7903" evidence="2">
    <location>
        <begin position="50"/>
        <end position="398"/>
    </location>
</feature>
<dbReference type="AlphaFoldDB" id="A0A804JJ04"/>
<dbReference type="OMA" id="IWHVIAN"/>
<reference evidence="4" key="2">
    <citation type="submission" date="2021-05" db="UniProtKB">
        <authorList>
            <consortium name="EnsemblPlants"/>
        </authorList>
    </citation>
    <scope>IDENTIFICATION</scope>
    <source>
        <strain evidence="4">subsp. malaccensis</strain>
    </source>
</reference>
<dbReference type="EMBL" id="HG996471">
    <property type="protein sequence ID" value="CAG1847024.1"/>
    <property type="molecule type" value="Genomic_DNA"/>
</dbReference>
<dbReference type="PANTHER" id="PTHR35481">
    <property type="entry name" value="DNA-DIRECTED RNA POLYMERASE SUBUNIT ALPHA"/>
    <property type="match status" value="1"/>
</dbReference>
<dbReference type="FunCoup" id="A0A804JJ04">
    <property type="interactions" value="1132"/>
</dbReference>
<evidence type="ECO:0000313" key="4">
    <source>
        <dbReference type="EnsemblPlants" id="Ma06_p21990.1"/>
    </source>
</evidence>
<evidence type="ECO:0000313" key="3">
    <source>
        <dbReference type="EMBL" id="CAG1847024.1"/>
    </source>
</evidence>
<feature type="compositionally biased region" description="Basic residues" evidence="1">
    <location>
        <begin position="1"/>
        <end position="11"/>
    </location>
</feature>
<sequence>MAYVPPHKRHSGTANKPTPLPPSLSRHFDQSLTLSGSSSHRRTGRTDSNHGRGQIVYASRSISRWWTIGGRLNHAGLRLEPFPCEIVERKTGSKPLVLAVGGDPLPVPSGEDPPPWVEIAERIEPDLLVTATSARGDLASENEEIKLSFVARVGQVFFHGESSSCLDSLKKAAIAEADIRGQVHKSFYTNLPNEHVEELQRRDLLKLGFDFDSEKEHYHVKVIDKSRPGSTISCKCTVVEGGGLEIRKIELNQLRHLVVDISCLPKDLDVRLMLYTKRILKTLNDEEKKGINRLISDAVIDQDVKGGLRWPLGKEAIDEKFNIVGVWHTKHKVFRSQNIRLKFRFADRFDHRTSVGEVSNEVSLKLTGISEQLIEESMETSSLSMMVQDAVKLIWDNFLSYNHSS</sequence>
<evidence type="ECO:0000259" key="2">
    <source>
        <dbReference type="Pfam" id="PF25475"/>
    </source>
</evidence>
<protein>
    <submittedName>
        <fullName evidence="3">(wild Malaysian banana) hypothetical protein</fullName>
    </submittedName>
</protein>
<feature type="region of interest" description="Disordered" evidence="1">
    <location>
        <begin position="1"/>
        <end position="52"/>
    </location>
</feature>
<dbReference type="PANTHER" id="PTHR35481:SF1">
    <property type="entry name" value="DNA-DIRECTED RNA POLYMERASE SUBUNIT ALPHA"/>
    <property type="match status" value="1"/>
</dbReference>
<dbReference type="EnsemblPlants" id="Ma06_t21990.1">
    <property type="protein sequence ID" value="Ma06_p21990.1"/>
    <property type="gene ID" value="Ma06_g21990"/>
</dbReference>
<evidence type="ECO:0000256" key="1">
    <source>
        <dbReference type="SAM" id="MobiDB-lite"/>
    </source>
</evidence>
<evidence type="ECO:0000313" key="5">
    <source>
        <dbReference type="Proteomes" id="UP000012960"/>
    </source>
</evidence>
<gene>
    <name evidence="3" type="ORF">GSMUA_168190.1</name>
</gene>
<organism evidence="4 5">
    <name type="scientific">Musa acuminata subsp. malaccensis</name>
    <name type="common">Wild banana</name>
    <name type="synonym">Musa malaccensis</name>
    <dbReference type="NCBI Taxonomy" id="214687"/>
    <lineage>
        <taxon>Eukaryota</taxon>
        <taxon>Viridiplantae</taxon>
        <taxon>Streptophyta</taxon>
        <taxon>Embryophyta</taxon>
        <taxon>Tracheophyta</taxon>
        <taxon>Spermatophyta</taxon>
        <taxon>Magnoliopsida</taxon>
        <taxon>Liliopsida</taxon>
        <taxon>Zingiberales</taxon>
        <taxon>Musaceae</taxon>
        <taxon>Musa</taxon>
    </lineage>
</organism>
<keyword evidence="5" id="KW-1185">Reference proteome</keyword>
<dbReference type="OrthoDB" id="2014147at2759"/>
<proteinExistence type="predicted"/>